<gene>
    <name evidence="1" type="ORF">HMPREF0653_00281</name>
</gene>
<protein>
    <submittedName>
        <fullName evidence="1">Uncharacterized protein</fullName>
    </submittedName>
</protein>
<sequence length="71" mass="7572">MPRLGAGFLFIRKGSKGLRLAQGPVPCGFHGKSPHLSYALGSIFLKNLVPATPPTFLLLQKGISILRSLDA</sequence>
<accession>A0ABN0NV69</accession>
<dbReference type="Proteomes" id="UP000016660">
    <property type="component" value="Unassembled WGS sequence"/>
</dbReference>
<evidence type="ECO:0000313" key="2">
    <source>
        <dbReference type="Proteomes" id="UP000016660"/>
    </source>
</evidence>
<proteinExistence type="predicted"/>
<keyword evidence="2" id="KW-1185">Reference proteome</keyword>
<dbReference type="EMBL" id="AWUY01000017">
    <property type="protein sequence ID" value="ERJ80730.1"/>
    <property type="molecule type" value="Genomic_DNA"/>
</dbReference>
<organism evidence="1 2">
    <name type="scientific">Prevotella disiens JCM 6334 = ATCC 29426</name>
    <dbReference type="NCBI Taxonomy" id="1235811"/>
    <lineage>
        <taxon>Bacteria</taxon>
        <taxon>Pseudomonadati</taxon>
        <taxon>Bacteroidota</taxon>
        <taxon>Bacteroidia</taxon>
        <taxon>Bacteroidales</taxon>
        <taxon>Prevotellaceae</taxon>
        <taxon>Prevotella</taxon>
    </lineage>
</organism>
<evidence type="ECO:0000313" key="1">
    <source>
        <dbReference type="EMBL" id="ERJ80730.1"/>
    </source>
</evidence>
<comment type="caution">
    <text evidence="1">The sequence shown here is derived from an EMBL/GenBank/DDBJ whole genome shotgun (WGS) entry which is preliminary data.</text>
</comment>
<name>A0ABN0NV69_9BACT</name>
<reference evidence="1 2" key="1">
    <citation type="submission" date="2013-06" db="EMBL/GenBank/DDBJ databases">
        <authorList>
            <person name="Weinstock G."/>
            <person name="Sodergren E."/>
            <person name="Lobos E.A."/>
            <person name="Fulton L."/>
            <person name="Fulton R."/>
            <person name="Courtney L."/>
            <person name="Fronick C."/>
            <person name="O'Laughlin M."/>
            <person name="Godfrey J."/>
            <person name="Wilson R.M."/>
            <person name="Miner T."/>
            <person name="Farmer C."/>
            <person name="Delehaunty K."/>
            <person name="Cordes M."/>
            <person name="Minx P."/>
            <person name="Tomlinson C."/>
            <person name="Chen J."/>
            <person name="Wollam A."/>
            <person name="Pepin K.H."/>
            <person name="Bhonagiri V."/>
            <person name="Zhang X."/>
            <person name="Warren W."/>
            <person name="Mitreva M."/>
            <person name="Mardis E.R."/>
            <person name="Wilson R.K."/>
        </authorList>
    </citation>
    <scope>NUCLEOTIDE SEQUENCE [LARGE SCALE GENOMIC DNA]</scope>
    <source>
        <strain evidence="1 2">ATCC 29426</strain>
    </source>
</reference>